<proteinExistence type="predicted"/>
<accession>M4BRR5</accession>
<evidence type="ECO:0000313" key="2">
    <source>
        <dbReference type="Proteomes" id="UP000011713"/>
    </source>
</evidence>
<dbReference type="Proteomes" id="UP000011713">
    <property type="component" value="Unassembled WGS sequence"/>
</dbReference>
<dbReference type="EnsemblProtists" id="HpaT809105">
    <property type="protein sequence ID" value="HpaP809105"/>
    <property type="gene ID" value="HpaG809105"/>
</dbReference>
<dbReference type="EMBL" id="JH598659">
    <property type="status" value="NOT_ANNOTATED_CDS"/>
    <property type="molecule type" value="Genomic_DNA"/>
</dbReference>
<reference evidence="1" key="2">
    <citation type="submission" date="2015-06" db="UniProtKB">
        <authorList>
            <consortium name="EnsemblProtists"/>
        </authorList>
    </citation>
    <scope>IDENTIFICATION</scope>
    <source>
        <strain evidence="1">Emoy2</strain>
    </source>
</reference>
<dbReference type="VEuPathDB" id="FungiDB:HpaG809105"/>
<dbReference type="AlphaFoldDB" id="M4BRR5"/>
<reference evidence="2" key="1">
    <citation type="journal article" date="2010" name="Science">
        <title>Signatures of adaptation to obligate biotrophy in the Hyaloperonospora arabidopsidis genome.</title>
        <authorList>
            <person name="Baxter L."/>
            <person name="Tripathy S."/>
            <person name="Ishaque N."/>
            <person name="Boot N."/>
            <person name="Cabral A."/>
            <person name="Kemen E."/>
            <person name="Thines M."/>
            <person name="Ah-Fong A."/>
            <person name="Anderson R."/>
            <person name="Badejoko W."/>
            <person name="Bittner-Eddy P."/>
            <person name="Boore J.L."/>
            <person name="Chibucos M.C."/>
            <person name="Coates M."/>
            <person name="Dehal P."/>
            <person name="Delehaunty K."/>
            <person name="Dong S."/>
            <person name="Downton P."/>
            <person name="Dumas B."/>
            <person name="Fabro G."/>
            <person name="Fronick C."/>
            <person name="Fuerstenberg S.I."/>
            <person name="Fulton L."/>
            <person name="Gaulin E."/>
            <person name="Govers F."/>
            <person name="Hughes L."/>
            <person name="Humphray S."/>
            <person name="Jiang R.H."/>
            <person name="Judelson H."/>
            <person name="Kamoun S."/>
            <person name="Kyung K."/>
            <person name="Meijer H."/>
            <person name="Minx P."/>
            <person name="Morris P."/>
            <person name="Nelson J."/>
            <person name="Phuntumart V."/>
            <person name="Qutob D."/>
            <person name="Rehmany A."/>
            <person name="Rougon-Cardoso A."/>
            <person name="Ryden P."/>
            <person name="Torto-Alalibo T."/>
            <person name="Studholme D."/>
            <person name="Wang Y."/>
            <person name="Win J."/>
            <person name="Wood J."/>
            <person name="Clifton S.W."/>
            <person name="Rogers J."/>
            <person name="Van den Ackerveken G."/>
            <person name="Jones J.D."/>
            <person name="McDowell J.M."/>
            <person name="Beynon J."/>
            <person name="Tyler B.M."/>
        </authorList>
    </citation>
    <scope>NUCLEOTIDE SEQUENCE [LARGE SCALE GENOMIC DNA]</scope>
    <source>
        <strain evidence="2">Emoy2</strain>
    </source>
</reference>
<name>M4BRR5_HYAAE</name>
<organism evidence="1 2">
    <name type="scientific">Hyaloperonospora arabidopsidis (strain Emoy2)</name>
    <name type="common">Downy mildew agent</name>
    <name type="synonym">Peronospora arabidopsidis</name>
    <dbReference type="NCBI Taxonomy" id="559515"/>
    <lineage>
        <taxon>Eukaryota</taxon>
        <taxon>Sar</taxon>
        <taxon>Stramenopiles</taxon>
        <taxon>Oomycota</taxon>
        <taxon>Peronosporomycetes</taxon>
        <taxon>Peronosporales</taxon>
        <taxon>Peronosporaceae</taxon>
        <taxon>Hyaloperonospora</taxon>
    </lineage>
</organism>
<keyword evidence="2" id="KW-1185">Reference proteome</keyword>
<protein>
    <submittedName>
        <fullName evidence="1">Uncharacterized protein</fullName>
    </submittedName>
</protein>
<dbReference type="InParanoid" id="M4BRR5"/>
<evidence type="ECO:0000313" key="1">
    <source>
        <dbReference type="EnsemblProtists" id="HpaP809105"/>
    </source>
</evidence>
<sequence length="62" mass="7148">MSHKADQLQAKLVLRDLFEKEKNNPGFLENVLSREEVAAEDTAATYVRKTYDSYLEGKWQAT</sequence>
<dbReference type="HOGENOM" id="CLU_2908889_0_0_1"/>